<proteinExistence type="inferred from homology"/>
<dbReference type="PROSITE" id="PS00136">
    <property type="entry name" value="SUBTILASE_ASP"/>
    <property type="match status" value="1"/>
</dbReference>
<evidence type="ECO:0000256" key="6">
    <source>
        <dbReference type="RuleBase" id="RU003355"/>
    </source>
</evidence>
<dbReference type="CDD" id="cd04077">
    <property type="entry name" value="Peptidases_S8_PCSK9_ProteinaseK_like"/>
    <property type="match status" value="1"/>
</dbReference>
<keyword evidence="11" id="KW-1185">Reference proteome</keyword>
<dbReference type="SUPFAM" id="SSF52743">
    <property type="entry name" value="Subtilisin-like"/>
    <property type="match status" value="1"/>
</dbReference>
<comment type="caution">
    <text evidence="10">The sequence shown here is derived from an EMBL/GenBank/DDBJ whole genome shotgun (WGS) entry which is preliminary data.</text>
</comment>
<comment type="caution">
    <text evidence="5">Lacks conserved residue(s) required for the propagation of feature annotation.</text>
</comment>
<dbReference type="InterPro" id="IPR000209">
    <property type="entry name" value="Peptidase_S8/S53_dom"/>
</dbReference>
<dbReference type="Gene3D" id="3.40.50.200">
    <property type="entry name" value="Peptidase S8/S53 domain"/>
    <property type="match status" value="1"/>
</dbReference>
<dbReference type="GO" id="GO:0005615">
    <property type="term" value="C:extracellular space"/>
    <property type="evidence" value="ECO:0007669"/>
    <property type="project" value="TreeGrafter"/>
</dbReference>
<organism evidence="10 11">
    <name type="scientific">Macrolepiota fuliginosa MF-IS2</name>
    <dbReference type="NCBI Taxonomy" id="1400762"/>
    <lineage>
        <taxon>Eukaryota</taxon>
        <taxon>Fungi</taxon>
        <taxon>Dikarya</taxon>
        <taxon>Basidiomycota</taxon>
        <taxon>Agaricomycotina</taxon>
        <taxon>Agaricomycetes</taxon>
        <taxon>Agaricomycetidae</taxon>
        <taxon>Agaricales</taxon>
        <taxon>Agaricineae</taxon>
        <taxon>Agaricaceae</taxon>
        <taxon>Macrolepiota</taxon>
    </lineage>
</organism>
<keyword evidence="7" id="KW-0732">Signal</keyword>
<dbReference type="PANTHER" id="PTHR43806:SF58">
    <property type="entry name" value="ALKALINE PROTEASE 1-RELATED"/>
    <property type="match status" value="1"/>
</dbReference>
<feature type="chain" id="PRO_5040433112" evidence="7">
    <location>
        <begin position="20"/>
        <end position="385"/>
    </location>
</feature>
<dbReference type="InterPro" id="IPR023827">
    <property type="entry name" value="Peptidase_S8_Asp-AS"/>
</dbReference>
<comment type="similarity">
    <text evidence="1 5 6">Belongs to the peptidase S8 family.</text>
</comment>
<feature type="domain" description="Peptidase S8/S53" evidence="8">
    <location>
        <begin position="145"/>
        <end position="364"/>
    </location>
</feature>
<dbReference type="Proteomes" id="UP000807342">
    <property type="component" value="Unassembled WGS sequence"/>
</dbReference>
<dbReference type="InterPro" id="IPR034193">
    <property type="entry name" value="PCSK9_ProteinaseK-like"/>
</dbReference>
<dbReference type="OrthoDB" id="19448at2759"/>
<sequence length="385" mass="39997">MLLPATFITLVALLITTFAAPEKRFYAIEKYDGETTGRYIVTFKADVDKPSLRLSGAAIAVTHQWDGIINGFAGTFNLATLEELRANPDVESISEDGITNDFVTQTSAPWGISRLSSATKLTSQNTGALTFSYTYDSTACAEVDIYIVDTGVFTTHTQFGGRATWGATFGDHAGADDNGPGTRTARGGTAAGSQFGVAKAASVIAVKVLSDAGSGSVADIISGLNYVLSQQSLMGRPIIVSMSLGGSASTTLNNTVASRRNPRRRLAVAAGNSNIDASSISPPRTPLAVTVDASTIADVRVSFSNFGPAIDAFAPGQNVISAWISSTATINNISGTSMATPHVAGLIAYLTGLQGNTGPATMGNFIQSLSLEGVLTRIRTYPSTS</sequence>
<dbReference type="Pfam" id="PF00082">
    <property type="entry name" value="Peptidase_S8"/>
    <property type="match status" value="1"/>
</dbReference>
<reference evidence="10" key="1">
    <citation type="submission" date="2020-11" db="EMBL/GenBank/DDBJ databases">
        <authorList>
            <consortium name="DOE Joint Genome Institute"/>
            <person name="Ahrendt S."/>
            <person name="Riley R."/>
            <person name="Andreopoulos W."/>
            <person name="Labutti K."/>
            <person name="Pangilinan J."/>
            <person name="Ruiz-Duenas F.J."/>
            <person name="Barrasa J.M."/>
            <person name="Sanchez-Garcia M."/>
            <person name="Camarero S."/>
            <person name="Miyauchi S."/>
            <person name="Serrano A."/>
            <person name="Linde D."/>
            <person name="Babiker R."/>
            <person name="Drula E."/>
            <person name="Ayuso-Fernandez I."/>
            <person name="Pacheco R."/>
            <person name="Padilla G."/>
            <person name="Ferreira P."/>
            <person name="Barriuso J."/>
            <person name="Kellner H."/>
            <person name="Castanera R."/>
            <person name="Alfaro M."/>
            <person name="Ramirez L."/>
            <person name="Pisabarro A.G."/>
            <person name="Kuo A."/>
            <person name="Tritt A."/>
            <person name="Lipzen A."/>
            <person name="He G."/>
            <person name="Yan M."/>
            <person name="Ng V."/>
            <person name="Cullen D."/>
            <person name="Martin F."/>
            <person name="Rosso M.-N."/>
            <person name="Henrissat B."/>
            <person name="Hibbett D."/>
            <person name="Martinez A.T."/>
            <person name="Grigoriev I.V."/>
        </authorList>
    </citation>
    <scope>NUCLEOTIDE SEQUENCE</scope>
    <source>
        <strain evidence="10">MF-IS2</strain>
    </source>
</reference>
<feature type="domain" description="Inhibitor I9" evidence="9">
    <location>
        <begin position="58"/>
        <end position="97"/>
    </location>
</feature>
<keyword evidence="3 6" id="KW-0378">Hydrolase</keyword>
<dbReference type="EMBL" id="MU151283">
    <property type="protein sequence ID" value="KAF9445752.1"/>
    <property type="molecule type" value="Genomic_DNA"/>
</dbReference>
<dbReference type="PRINTS" id="PR00723">
    <property type="entry name" value="SUBTILISIN"/>
</dbReference>
<evidence type="ECO:0000259" key="9">
    <source>
        <dbReference type="Pfam" id="PF05922"/>
    </source>
</evidence>
<evidence type="ECO:0000256" key="3">
    <source>
        <dbReference type="ARBA" id="ARBA00022801"/>
    </source>
</evidence>
<dbReference type="InterPro" id="IPR037045">
    <property type="entry name" value="S8pro/Inhibitor_I9_sf"/>
</dbReference>
<keyword evidence="4 6" id="KW-0720">Serine protease</keyword>
<dbReference type="GO" id="GO:0004252">
    <property type="term" value="F:serine-type endopeptidase activity"/>
    <property type="evidence" value="ECO:0007669"/>
    <property type="project" value="InterPro"/>
</dbReference>
<evidence type="ECO:0000259" key="8">
    <source>
        <dbReference type="Pfam" id="PF00082"/>
    </source>
</evidence>
<keyword evidence="2 6" id="KW-0645">Protease</keyword>
<gene>
    <name evidence="10" type="ORF">P691DRAFT_675039</name>
</gene>
<name>A0A9P5X9B3_9AGAR</name>
<dbReference type="PROSITE" id="PS51892">
    <property type="entry name" value="SUBTILASE"/>
    <property type="match status" value="1"/>
</dbReference>
<evidence type="ECO:0000256" key="5">
    <source>
        <dbReference type="PROSITE-ProRule" id="PRU01240"/>
    </source>
</evidence>
<dbReference type="InterPro" id="IPR036852">
    <property type="entry name" value="Peptidase_S8/S53_dom_sf"/>
</dbReference>
<evidence type="ECO:0000256" key="7">
    <source>
        <dbReference type="SAM" id="SignalP"/>
    </source>
</evidence>
<dbReference type="InterPro" id="IPR050131">
    <property type="entry name" value="Peptidase_S8_subtilisin-like"/>
</dbReference>
<evidence type="ECO:0000256" key="2">
    <source>
        <dbReference type="ARBA" id="ARBA00022670"/>
    </source>
</evidence>
<dbReference type="Pfam" id="PF05922">
    <property type="entry name" value="Inhibitor_I9"/>
    <property type="match status" value="1"/>
</dbReference>
<protein>
    <submittedName>
        <fullName evidence="10">Serine proteinase</fullName>
    </submittedName>
</protein>
<evidence type="ECO:0000313" key="11">
    <source>
        <dbReference type="Proteomes" id="UP000807342"/>
    </source>
</evidence>
<dbReference type="AlphaFoldDB" id="A0A9P5X9B3"/>
<dbReference type="PROSITE" id="PS00138">
    <property type="entry name" value="SUBTILASE_SER"/>
    <property type="match status" value="1"/>
</dbReference>
<evidence type="ECO:0000313" key="10">
    <source>
        <dbReference type="EMBL" id="KAF9445752.1"/>
    </source>
</evidence>
<feature type="signal peptide" evidence="7">
    <location>
        <begin position="1"/>
        <end position="19"/>
    </location>
</feature>
<dbReference type="SUPFAM" id="SSF54897">
    <property type="entry name" value="Protease propeptides/inhibitors"/>
    <property type="match status" value="1"/>
</dbReference>
<dbReference type="GO" id="GO:0006508">
    <property type="term" value="P:proteolysis"/>
    <property type="evidence" value="ECO:0007669"/>
    <property type="project" value="UniProtKB-KW"/>
</dbReference>
<dbReference type="InterPro" id="IPR010259">
    <property type="entry name" value="S8pro/Inhibitor_I9"/>
</dbReference>
<dbReference type="PANTHER" id="PTHR43806">
    <property type="entry name" value="PEPTIDASE S8"/>
    <property type="match status" value="1"/>
</dbReference>
<accession>A0A9P5X9B3</accession>
<evidence type="ECO:0000256" key="4">
    <source>
        <dbReference type="ARBA" id="ARBA00022825"/>
    </source>
</evidence>
<dbReference type="Gene3D" id="3.30.70.80">
    <property type="entry name" value="Peptidase S8 propeptide/proteinase inhibitor I9"/>
    <property type="match status" value="1"/>
</dbReference>
<dbReference type="InterPro" id="IPR023828">
    <property type="entry name" value="Peptidase_S8_Ser-AS"/>
</dbReference>
<evidence type="ECO:0000256" key="1">
    <source>
        <dbReference type="ARBA" id="ARBA00011073"/>
    </source>
</evidence>
<dbReference type="InterPro" id="IPR015500">
    <property type="entry name" value="Peptidase_S8_subtilisin-rel"/>
</dbReference>